<organism evidence="1 2">
    <name type="scientific">Naumannella cuiyingiana</name>
    <dbReference type="NCBI Taxonomy" id="1347891"/>
    <lineage>
        <taxon>Bacteria</taxon>
        <taxon>Bacillati</taxon>
        <taxon>Actinomycetota</taxon>
        <taxon>Actinomycetes</taxon>
        <taxon>Propionibacteriales</taxon>
        <taxon>Propionibacteriaceae</taxon>
        <taxon>Naumannella</taxon>
    </lineage>
</organism>
<proteinExistence type="predicted"/>
<accession>A0A7Z0DB58</accession>
<sequence>MSIDRVQIVDASLGEDWLNEERRDLARACREAQLGAAHKQRLLLVTDR</sequence>
<dbReference type="RefSeq" id="WP_179446044.1">
    <property type="nucleotide sequence ID" value="NZ_JACBZS010000001.1"/>
</dbReference>
<dbReference type="Proteomes" id="UP000527616">
    <property type="component" value="Unassembled WGS sequence"/>
</dbReference>
<evidence type="ECO:0000313" key="2">
    <source>
        <dbReference type="Proteomes" id="UP000527616"/>
    </source>
</evidence>
<name>A0A7Z0DB58_9ACTN</name>
<keyword evidence="2" id="KW-1185">Reference proteome</keyword>
<gene>
    <name evidence="1" type="ORF">GGQ54_002930</name>
</gene>
<protein>
    <submittedName>
        <fullName evidence="1">Uncharacterized protein</fullName>
    </submittedName>
</protein>
<dbReference type="AlphaFoldDB" id="A0A7Z0DB58"/>
<comment type="caution">
    <text evidence="1">The sequence shown here is derived from an EMBL/GenBank/DDBJ whole genome shotgun (WGS) entry which is preliminary data.</text>
</comment>
<reference evidence="1 2" key="1">
    <citation type="submission" date="2020-07" db="EMBL/GenBank/DDBJ databases">
        <title>Sequencing the genomes of 1000 actinobacteria strains.</title>
        <authorList>
            <person name="Klenk H.-P."/>
        </authorList>
    </citation>
    <scope>NUCLEOTIDE SEQUENCE [LARGE SCALE GENOMIC DNA]</scope>
    <source>
        <strain evidence="1 2">DSM 103164</strain>
    </source>
</reference>
<dbReference type="EMBL" id="JACBZS010000001">
    <property type="protein sequence ID" value="NYI72370.1"/>
    <property type="molecule type" value="Genomic_DNA"/>
</dbReference>
<evidence type="ECO:0000313" key="1">
    <source>
        <dbReference type="EMBL" id="NYI72370.1"/>
    </source>
</evidence>